<dbReference type="CDD" id="cd04301">
    <property type="entry name" value="NAT_SF"/>
    <property type="match status" value="1"/>
</dbReference>
<feature type="domain" description="N-acetyltransferase" evidence="3">
    <location>
        <begin position="75"/>
        <end position="216"/>
    </location>
</feature>
<keyword evidence="1" id="KW-0808">Transferase</keyword>
<dbReference type="PROSITE" id="PS51186">
    <property type="entry name" value="GNAT"/>
    <property type="match status" value="1"/>
</dbReference>
<dbReference type="AlphaFoldDB" id="A0A6J7FC19"/>
<dbReference type="EMBL" id="CAFBLP010000094">
    <property type="protein sequence ID" value="CAB4889093.1"/>
    <property type="molecule type" value="Genomic_DNA"/>
</dbReference>
<name>A0A6J7FC19_9ZZZZ</name>
<dbReference type="InterPro" id="IPR000182">
    <property type="entry name" value="GNAT_dom"/>
</dbReference>
<dbReference type="PANTHER" id="PTHR43420">
    <property type="entry name" value="ACETYLTRANSFERASE"/>
    <property type="match status" value="1"/>
</dbReference>
<protein>
    <submittedName>
        <fullName evidence="4">Unannotated protein</fullName>
    </submittedName>
</protein>
<proteinExistence type="predicted"/>
<evidence type="ECO:0000256" key="2">
    <source>
        <dbReference type="ARBA" id="ARBA00023315"/>
    </source>
</evidence>
<dbReference type="Pfam" id="PF00583">
    <property type="entry name" value="Acetyltransf_1"/>
    <property type="match status" value="1"/>
</dbReference>
<evidence type="ECO:0000313" key="4">
    <source>
        <dbReference type="EMBL" id="CAB4889093.1"/>
    </source>
</evidence>
<dbReference type="InterPro" id="IPR050680">
    <property type="entry name" value="YpeA/RimI_acetyltransf"/>
</dbReference>
<evidence type="ECO:0000259" key="3">
    <source>
        <dbReference type="PROSITE" id="PS51186"/>
    </source>
</evidence>
<dbReference type="Gene3D" id="3.40.630.30">
    <property type="match status" value="1"/>
</dbReference>
<dbReference type="InterPro" id="IPR016181">
    <property type="entry name" value="Acyl_CoA_acyltransferase"/>
</dbReference>
<dbReference type="SUPFAM" id="SSF55729">
    <property type="entry name" value="Acyl-CoA N-acyltransferases (Nat)"/>
    <property type="match status" value="1"/>
</dbReference>
<keyword evidence="2" id="KW-0012">Acyltransferase</keyword>
<dbReference type="GO" id="GO:0016747">
    <property type="term" value="F:acyltransferase activity, transferring groups other than amino-acyl groups"/>
    <property type="evidence" value="ECO:0007669"/>
    <property type="project" value="InterPro"/>
</dbReference>
<sequence>MAQLTFTDGGDLRSSTALRVWLSELRSRGFTAVRTSAVTEAGADTLTRQGFHVTQRLHLLDLSLVGWRAPTDNGIRTERLHVRDRQEAAAVDHAAFGDTWAIDSVGIGETCTATPAHRARAVEGNQVDHPGLIAYAVTGRADHTGYLQRLAVHPAYQGRGAGWSLTRDSLIWMQRRRLTRAMVNTHVDNDVALGLYQGIGFRVLPHGLVVLTRALDNL</sequence>
<reference evidence="4" key="1">
    <citation type="submission" date="2020-05" db="EMBL/GenBank/DDBJ databases">
        <authorList>
            <person name="Chiriac C."/>
            <person name="Salcher M."/>
            <person name="Ghai R."/>
            <person name="Kavagutti S V."/>
        </authorList>
    </citation>
    <scope>NUCLEOTIDE SEQUENCE</scope>
</reference>
<accession>A0A6J7FC19</accession>
<evidence type="ECO:0000256" key="1">
    <source>
        <dbReference type="ARBA" id="ARBA00022679"/>
    </source>
</evidence>
<organism evidence="4">
    <name type="scientific">freshwater metagenome</name>
    <dbReference type="NCBI Taxonomy" id="449393"/>
    <lineage>
        <taxon>unclassified sequences</taxon>
        <taxon>metagenomes</taxon>
        <taxon>ecological metagenomes</taxon>
    </lineage>
</organism>
<gene>
    <name evidence="4" type="ORF">UFOPK3376_02662</name>
</gene>